<keyword evidence="1" id="KW-0175">Coiled coil</keyword>
<accession>A0A3R6BIL9</accession>
<name>A0A3R6BIL9_9FIRM</name>
<dbReference type="EMBL" id="QRXJ01000003">
    <property type="protein sequence ID" value="RGT92002.1"/>
    <property type="molecule type" value="Genomic_DNA"/>
</dbReference>
<dbReference type="Proteomes" id="UP000283360">
    <property type="component" value="Unassembled WGS sequence"/>
</dbReference>
<organism evidence="2 3">
    <name type="scientific">Coprococcus comes</name>
    <dbReference type="NCBI Taxonomy" id="410072"/>
    <lineage>
        <taxon>Bacteria</taxon>
        <taxon>Bacillati</taxon>
        <taxon>Bacillota</taxon>
        <taxon>Clostridia</taxon>
        <taxon>Lachnospirales</taxon>
        <taxon>Lachnospiraceae</taxon>
        <taxon>Coprococcus</taxon>
    </lineage>
</organism>
<proteinExistence type="predicted"/>
<evidence type="ECO:0000313" key="3">
    <source>
        <dbReference type="Proteomes" id="UP000283360"/>
    </source>
</evidence>
<keyword evidence="3" id="KW-1185">Reference proteome</keyword>
<reference evidence="2 3" key="1">
    <citation type="submission" date="2018-08" db="EMBL/GenBank/DDBJ databases">
        <title>A genome reference for cultivated species of the human gut microbiota.</title>
        <authorList>
            <person name="Zou Y."/>
            <person name="Xue W."/>
            <person name="Luo G."/>
        </authorList>
    </citation>
    <scope>NUCLEOTIDE SEQUENCE [LARGE SCALE GENOMIC DNA]</scope>
    <source>
        <strain evidence="2 3">AF18-12LB</strain>
    </source>
</reference>
<dbReference type="AlphaFoldDB" id="A0A3R6BIL9"/>
<protein>
    <submittedName>
        <fullName evidence="2">Uncharacterized protein</fullName>
    </submittedName>
</protein>
<feature type="coiled-coil region" evidence="1">
    <location>
        <begin position="16"/>
        <end position="62"/>
    </location>
</feature>
<gene>
    <name evidence="2" type="ORF">DWX03_03105</name>
</gene>
<comment type="caution">
    <text evidence="2">The sequence shown here is derived from an EMBL/GenBank/DDBJ whole genome shotgun (WGS) entry which is preliminary data.</text>
</comment>
<dbReference type="RefSeq" id="WP_117834518.1">
    <property type="nucleotide sequence ID" value="NZ_QRXJ01000003.1"/>
</dbReference>
<evidence type="ECO:0000313" key="2">
    <source>
        <dbReference type="EMBL" id="RGT92002.1"/>
    </source>
</evidence>
<sequence length="82" mass="8857">MPGTKGSKNRLKINTTNDYASQIAEKQIALKKAEKEVATLEAKKAKADAKAAEEAKKTEAEAVLKRLLASGMSADEILEKLK</sequence>
<evidence type="ECO:0000256" key="1">
    <source>
        <dbReference type="SAM" id="Coils"/>
    </source>
</evidence>